<keyword evidence="1" id="KW-0812">Transmembrane</keyword>
<dbReference type="Proteomes" id="UP000178121">
    <property type="component" value="Unassembled WGS sequence"/>
</dbReference>
<reference evidence="2 3" key="1">
    <citation type="journal article" date="2016" name="Nat. Commun.">
        <title>Thousands of microbial genomes shed light on interconnected biogeochemical processes in an aquifer system.</title>
        <authorList>
            <person name="Anantharaman K."/>
            <person name="Brown C.T."/>
            <person name="Hug L.A."/>
            <person name="Sharon I."/>
            <person name="Castelle C.J."/>
            <person name="Probst A.J."/>
            <person name="Thomas B.C."/>
            <person name="Singh A."/>
            <person name="Wilkins M.J."/>
            <person name="Karaoz U."/>
            <person name="Brodie E.L."/>
            <person name="Williams K.H."/>
            <person name="Hubbard S.S."/>
            <person name="Banfield J.F."/>
        </authorList>
    </citation>
    <scope>NUCLEOTIDE SEQUENCE [LARGE SCALE GENOMIC DNA]</scope>
</reference>
<sequence>MTPEERQILIQTHRLAEENNALLRKMRRAALFGLIWHILYWAVIIGISIGAYYFIQPYVEQVQEVYGGFKGDLGNLFKGTNN</sequence>
<feature type="transmembrane region" description="Helical" evidence="1">
    <location>
        <begin position="29"/>
        <end position="55"/>
    </location>
</feature>
<evidence type="ECO:0000313" key="3">
    <source>
        <dbReference type="Proteomes" id="UP000178121"/>
    </source>
</evidence>
<gene>
    <name evidence="2" type="ORF">A2849_01600</name>
</gene>
<comment type="caution">
    <text evidence="2">The sequence shown here is derived from an EMBL/GenBank/DDBJ whole genome shotgun (WGS) entry which is preliminary data.</text>
</comment>
<dbReference type="EMBL" id="MHRI01000012">
    <property type="protein sequence ID" value="OHA21195.1"/>
    <property type="molecule type" value="Genomic_DNA"/>
</dbReference>
<evidence type="ECO:0000313" key="2">
    <source>
        <dbReference type="EMBL" id="OHA21195.1"/>
    </source>
</evidence>
<evidence type="ECO:0000256" key="1">
    <source>
        <dbReference type="SAM" id="Phobius"/>
    </source>
</evidence>
<keyword evidence="1" id="KW-0472">Membrane</keyword>
<protein>
    <submittedName>
        <fullName evidence="2">Uncharacterized protein</fullName>
    </submittedName>
</protein>
<dbReference type="AlphaFoldDB" id="A0A1G2MB84"/>
<keyword evidence="1" id="KW-1133">Transmembrane helix</keyword>
<accession>A0A1G2MB84</accession>
<name>A0A1G2MB84_9BACT</name>
<proteinExistence type="predicted"/>
<organism evidence="2 3">
    <name type="scientific">Candidatus Taylorbacteria bacterium RIFCSPHIGHO2_01_FULL_51_15</name>
    <dbReference type="NCBI Taxonomy" id="1802304"/>
    <lineage>
        <taxon>Bacteria</taxon>
        <taxon>Candidatus Tayloriibacteriota</taxon>
    </lineage>
</organism>